<organism evidence="2 3">
    <name type="scientific">Loigolactobacillus binensis</name>
    <dbReference type="NCBI Taxonomy" id="2559922"/>
    <lineage>
        <taxon>Bacteria</taxon>
        <taxon>Bacillati</taxon>
        <taxon>Bacillota</taxon>
        <taxon>Bacilli</taxon>
        <taxon>Lactobacillales</taxon>
        <taxon>Lactobacillaceae</taxon>
        <taxon>Loigolactobacillus</taxon>
    </lineage>
</organism>
<dbReference type="Gene3D" id="3.40.1620.10">
    <property type="entry name" value="YefM-like domain"/>
    <property type="match status" value="1"/>
</dbReference>
<dbReference type="EMBL" id="JBHTIO010000016">
    <property type="protein sequence ID" value="MFD0896702.1"/>
    <property type="molecule type" value="Genomic_DNA"/>
</dbReference>
<evidence type="ECO:0000313" key="2">
    <source>
        <dbReference type="EMBL" id="MFD0896702.1"/>
    </source>
</evidence>
<dbReference type="SUPFAM" id="SSF143120">
    <property type="entry name" value="YefM-like"/>
    <property type="match status" value="1"/>
</dbReference>
<accession>A0ABW3EBI1</accession>
<comment type="caution">
    <text evidence="2">The sequence shown here is derived from an EMBL/GenBank/DDBJ whole genome shotgun (WGS) entry which is preliminary data.</text>
</comment>
<dbReference type="RefSeq" id="WP_137638510.1">
    <property type="nucleotide sequence ID" value="NZ_BJDN01000027.1"/>
</dbReference>
<protein>
    <submittedName>
        <fullName evidence="2">Type II toxin-antitoxin system Phd/YefM family antitoxin</fullName>
    </submittedName>
</protein>
<proteinExistence type="inferred from homology"/>
<gene>
    <name evidence="2" type="ORF">ACFQZ7_03000</name>
</gene>
<name>A0ABW3EBI1_9LACO</name>
<evidence type="ECO:0000256" key="1">
    <source>
        <dbReference type="ARBA" id="ARBA00009981"/>
    </source>
</evidence>
<dbReference type="Proteomes" id="UP001597104">
    <property type="component" value="Unassembled WGS sequence"/>
</dbReference>
<evidence type="ECO:0000313" key="3">
    <source>
        <dbReference type="Proteomes" id="UP001597104"/>
    </source>
</evidence>
<sequence>MVETLPVSTAKTHLNQLVRQLDRTDSAVVIRNMRTNDCVVLLAAHKWQRELEQLLDCELQL</sequence>
<reference evidence="3" key="1">
    <citation type="journal article" date="2019" name="Int. J. Syst. Evol. Microbiol.">
        <title>The Global Catalogue of Microorganisms (GCM) 10K type strain sequencing project: providing services to taxonomists for standard genome sequencing and annotation.</title>
        <authorList>
            <consortium name="The Broad Institute Genomics Platform"/>
            <consortium name="The Broad Institute Genome Sequencing Center for Infectious Disease"/>
            <person name="Wu L."/>
            <person name="Ma J."/>
        </authorList>
    </citation>
    <scope>NUCLEOTIDE SEQUENCE [LARGE SCALE GENOMIC DNA]</scope>
    <source>
        <strain evidence="3">CCM 8925</strain>
    </source>
</reference>
<comment type="similarity">
    <text evidence="1">Belongs to the phD/YefM antitoxin family.</text>
</comment>
<dbReference type="InterPro" id="IPR036165">
    <property type="entry name" value="YefM-like_sf"/>
</dbReference>
<keyword evidence="3" id="KW-1185">Reference proteome</keyword>